<evidence type="ECO:0000256" key="5">
    <source>
        <dbReference type="SAM" id="SignalP"/>
    </source>
</evidence>
<dbReference type="PANTHER" id="PTHR47966:SF51">
    <property type="entry name" value="BETA-SITE APP-CLEAVING ENZYME, ISOFORM A-RELATED"/>
    <property type="match status" value="1"/>
</dbReference>
<feature type="domain" description="Peptidase A1" evidence="6">
    <location>
        <begin position="86"/>
        <end position="396"/>
    </location>
</feature>
<dbReference type="CDD" id="cd05471">
    <property type="entry name" value="pepsin_like"/>
    <property type="match status" value="1"/>
</dbReference>
<keyword evidence="4" id="KW-0645">Protease</keyword>
<name>A0A0D0C720_9AGAR</name>
<keyword evidence="4" id="KW-0378">Hydrolase</keyword>
<dbReference type="InterPro" id="IPR001969">
    <property type="entry name" value="Aspartic_peptidase_AS"/>
</dbReference>
<protein>
    <recommendedName>
        <fullName evidence="6">Peptidase A1 domain-containing protein</fullName>
    </recommendedName>
</protein>
<dbReference type="Pfam" id="PF00026">
    <property type="entry name" value="Asp"/>
    <property type="match status" value="1"/>
</dbReference>
<dbReference type="InterPro" id="IPR033121">
    <property type="entry name" value="PEPTIDASE_A1"/>
</dbReference>
<dbReference type="OrthoDB" id="660550at2759"/>
<dbReference type="PRINTS" id="PR00792">
    <property type="entry name" value="PEPSIN"/>
</dbReference>
<dbReference type="PROSITE" id="PS51767">
    <property type="entry name" value="PEPTIDASE_A1"/>
    <property type="match status" value="1"/>
</dbReference>
<keyword evidence="2 4" id="KW-0064">Aspartyl protease</keyword>
<dbReference type="PROSITE" id="PS00141">
    <property type="entry name" value="ASP_PROTEASE"/>
    <property type="match status" value="2"/>
</dbReference>
<dbReference type="GO" id="GO:0006508">
    <property type="term" value="P:proteolysis"/>
    <property type="evidence" value="ECO:0007669"/>
    <property type="project" value="UniProtKB-KW"/>
</dbReference>
<dbReference type="SUPFAM" id="SSF50630">
    <property type="entry name" value="Acid proteases"/>
    <property type="match status" value="1"/>
</dbReference>
<reference evidence="7 8" key="1">
    <citation type="submission" date="2014-04" db="EMBL/GenBank/DDBJ databases">
        <title>Evolutionary Origins and Diversification of the Mycorrhizal Mutualists.</title>
        <authorList>
            <consortium name="DOE Joint Genome Institute"/>
            <consortium name="Mycorrhizal Genomics Consortium"/>
            <person name="Kohler A."/>
            <person name="Kuo A."/>
            <person name="Nagy L.G."/>
            <person name="Floudas D."/>
            <person name="Copeland A."/>
            <person name="Barry K.W."/>
            <person name="Cichocki N."/>
            <person name="Veneault-Fourrey C."/>
            <person name="LaButti K."/>
            <person name="Lindquist E.A."/>
            <person name="Lipzen A."/>
            <person name="Lundell T."/>
            <person name="Morin E."/>
            <person name="Murat C."/>
            <person name="Riley R."/>
            <person name="Ohm R."/>
            <person name="Sun H."/>
            <person name="Tunlid A."/>
            <person name="Henrissat B."/>
            <person name="Grigoriev I.V."/>
            <person name="Hibbett D.S."/>
            <person name="Martin F."/>
        </authorList>
    </citation>
    <scope>NUCLEOTIDE SEQUENCE [LARGE SCALE GENOMIC DNA]</scope>
    <source>
        <strain evidence="7 8">FD-317 M1</strain>
    </source>
</reference>
<evidence type="ECO:0000313" key="8">
    <source>
        <dbReference type="Proteomes" id="UP000053593"/>
    </source>
</evidence>
<keyword evidence="8" id="KW-1185">Reference proteome</keyword>
<evidence type="ECO:0000256" key="4">
    <source>
        <dbReference type="RuleBase" id="RU000454"/>
    </source>
</evidence>
<evidence type="ECO:0000256" key="2">
    <source>
        <dbReference type="ARBA" id="ARBA00022750"/>
    </source>
</evidence>
<dbReference type="Gene3D" id="2.40.70.10">
    <property type="entry name" value="Acid Proteases"/>
    <property type="match status" value="2"/>
</dbReference>
<evidence type="ECO:0000256" key="3">
    <source>
        <dbReference type="PIRSR" id="PIRSR601461-1"/>
    </source>
</evidence>
<dbReference type="EMBL" id="KN834825">
    <property type="protein sequence ID" value="KIK53702.1"/>
    <property type="molecule type" value="Genomic_DNA"/>
</dbReference>
<feature type="signal peptide" evidence="5">
    <location>
        <begin position="1"/>
        <end position="19"/>
    </location>
</feature>
<feature type="active site" evidence="3">
    <location>
        <position position="277"/>
    </location>
</feature>
<dbReference type="PANTHER" id="PTHR47966">
    <property type="entry name" value="BETA-SITE APP-CLEAVING ENZYME, ISOFORM A-RELATED"/>
    <property type="match status" value="1"/>
</dbReference>
<organism evidence="7 8">
    <name type="scientific">Collybiopsis luxurians FD-317 M1</name>
    <dbReference type="NCBI Taxonomy" id="944289"/>
    <lineage>
        <taxon>Eukaryota</taxon>
        <taxon>Fungi</taxon>
        <taxon>Dikarya</taxon>
        <taxon>Basidiomycota</taxon>
        <taxon>Agaricomycotina</taxon>
        <taxon>Agaricomycetes</taxon>
        <taxon>Agaricomycetidae</taxon>
        <taxon>Agaricales</taxon>
        <taxon>Marasmiineae</taxon>
        <taxon>Omphalotaceae</taxon>
        <taxon>Collybiopsis</taxon>
        <taxon>Collybiopsis luxurians</taxon>
    </lineage>
</organism>
<feature type="active site" evidence="3">
    <location>
        <position position="104"/>
    </location>
</feature>
<dbReference type="HOGENOM" id="CLU_038846_0_0_1"/>
<evidence type="ECO:0000259" key="6">
    <source>
        <dbReference type="PROSITE" id="PS51767"/>
    </source>
</evidence>
<gene>
    <name evidence="7" type="ORF">GYMLUDRAFT_49234</name>
</gene>
<dbReference type="AlphaFoldDB" id="A0A0D0C720"/>
<evidence type="ECO:0000313" key="7">
    <source>
        <dbReference type="EMBL" id="KIK53702.1"/>
    </source>
</evidence>
<sequence>MLSRHSLLTFVALALSVAASPVVVVDRSPTLSIPLTRMNNFNSGHNIIAHDQARLQSFRDQANTPASGQTLTKRQAAPVTNAGVNYVASVSIGADNSQYRLLVDTGSSNTWVGANQPYTPSSTSTDTGHSVSVSYGSGNFSGTEYTDQVTLGPSLVIQEQSIGVANQSQGLGQLDGILGIGPQDLTIGSVQDELSIPTVTDNLFSQGTIDENLVAISFEPTTSESEVNGELSFGRTDSSKFTGNIDYVPAIGPYWGIEQSITYGSTSILFPAVGIVDTGTTLLLLPTEALNEYIQATGGVKDESTGLYSITSDQFNNLENLDFNIGDTTYSLTPNAQIWPRSLNTAINGTEDGIYLVVGDAGPLGTDPSAAFTNGYVWLERFYSVYDSGNLRMGFATTPFTTALIN</sequence>
<dbReference type="GO" id="GO:0004190">
    <property type="term" value="F:aspartic-type endopeptidase activity"/>
    <property type="evidence" value="ECO:0007669"/>
    <property type="project" value="UniProtKB-KW"/>
</dbReference>
<dbReference type="InterPro" id="IPR034164">
    <property type="entry name" value="Pepsin-like_dom"/>
</dbReference>
<dbReference type="InterPro" id="IPR021109">
    <property type="entry name" value="Peptidase_aspartic_dom_sf"/>
</dbReference>
<dbReference type="InterPro" id="IPR001461">
    <property type="entry name" value="Aspartic_peptidase_A1"/>
</dbReference>
<proteinExistence type="inferred from homology"/>
<evidence type="ECO:0000256" key="1">
    <source>
        <dbReference type="ARBA" id="ARBA00007447"/>
    </source>
</evidence>
<keyword evidence="5" id="KW-0732">Signal</keyword>
<accession>A0A0D0C720</accession>
<comment type="similarity">
    <text evidence="1 4">Belongs to the peptidase A1 family.</text>
</comment>
<feature type="chain" id="PRO_5002208194" description="Peptidase A1 domain-containing protein" evidence="5">
    <location>
        <begin position="20"/>
        <end position="406"/>
    </location>
</feature>
<dbReference type="Proteomes" id="UP000053593">
    <property type="component" value="Unassembled WGS sequence"/>
</dbReference>